<dbReference type="Gene3D" id="3.40.50.300">
    <property type="entry name" value="P-loop containing nucleotide triphosphate hydrolases"/>
    <property type="match status" value="2"/>
</dbReference>
<dbReference type="PROSITE" id="PS00211">
    <property type="entry name" value="ABC_TRANSPORTER_1"/>
    <property type="match status" value="2"/>
</dbReference>
<proteinExistence type="predicted"/>
<feature type="transmembrane region" description="Helical" evidence="7">
    <location>
        <begin position="946"/>
        <end position="972"/>
    </location>
</feature>
<comment type="subcellular location">
    <subcellularLocation>
        <location evidence="1">Membrane</location>
        <topology evidence="1">Multi-pass membrane protein</topology>
    </subcellularLocation>
</comment>
<dbReference type="GO" id="GO:0005524">
    <property type="term" value="F:ATP binding"/>
    <property type="evidence" value="ECO:0007669"/>
    <property type="project" value="UniProtKB-KW"/>
</dbReference>
<accession>A0A0N4Z6E9</accession>
<feature type="transmembrane region" description="Helical" evidence="7">
    <location>
        <begin position="1093"/>
        <end position="1115"/>
    </location>
</feature>
<dbReference type="PANTHER" id="PTHR19229">
    <property type="entry name" value="ATP-BINDING CASSETTE TRANSPORTER SUBFAMILY A ABCA"/>
    <property type="match status" value="1"/>
</dbReference>
<feature type="domain" description="ABC transporter" evidence="8">
    <location>
        <begin position="1169"/>
        <end position="1399"/>
    </location>
</feature>
<dbReference type="GO" id="GO:0140359">
    <property type="term" value="F:ABC-type transporter activity"/>
    <property type="evidence" value="ECO:0007669"/>
    <property type="project" value="InterPro"/>
</dbReference>
<dbReference type="WBParaSite" id="PTRK_0000275600.1">
    <property type="protein sequence ID" value="PTRK_0000275600.1"/>
    <property type="gene ID" value="PTRK_0000275600"/>
</dbReference>
<dbReference type="SMART" id="SM00382">
    <property type="entry name" value="AAA"/>
    <property type="match status" value="2"/>
</dbReference>
<dbReference type="PANTHER" id="PTHR19229:SF250">
    <property type="entry name" value="ABC TRANSPORTER DOMAIN-CONTAINING PROTEIN-RELATED"/>
    <property type="match status" value="1"/>
</dbReference>
<keyword evidence="6 7" id="KW-0472">Membrane</keyword>
<name>A0A0N4Z6E9_PARTI</name>
<dbReference type="FunFam" id="3.40.50.300:FF:002470">
    <property type="entry name" value="ABC transporter, putative"/>
    <property type="match status" value="1"/>
</dbReference>
<dbReference type="GO" id="GO:0016020">
    <property type="term" value="C:membrane"/>
    <property type="evidence" value="ECO:0007669"/>
    <property type="project" value="UniProtKB-SubCell"/>
</dbReference>
<organism evidence="9 10">
    <name type="scientific">Parastrongyloides trichosuri</name>
    <name type="common">Possum-specific nematode worm</name>
    <dbReference type="NCBI Taxonomy" id="131310"/>
    <lineage>
        <taxon>Eukaryota</taxon>
        <taxon>Metazoa</taxon>
        <taxon>Ecdysozoa</taxon>
        <taxon>Nematoda</taxon>
        <taxon>Chromadorea</taxon>
        <taxon>Rhabditida</taxon>
        <taxon>Tylenchina</taxon>
        <taxon>Panagrolaimomorpha</taxon>
        <taxon>Strongyloidoidea</taxon>
        <taxon>Strongyloididae</taxon>
        <taxon>Parastrongyloides</taxon>
    </lineage>
</organism>
<protein>
    <submittedName>
        <fullName evidence="10">ABC transporter domain-containing protein</fullName>
    </submittedName>
</protein>
<sequence>MFEVGERLSQYDALHKPVEILDFFKNMQLEGPILEELKTLPNLTRLSIYSSAKGFANEKELLKSEYDLNKIFGIVIFDNKFAEKPKMVNEIKYKIRMMDELFTFSPTLFMDNEAVKKTDEIFVRYFNDRPLEIKDVIGKGNTYWVRGFLTLQKAVDSSIEIYIKNNYSESSLTVFEEFLKTKALTSLQRFPSFAYKPEVEKYLDKYSSASFVMLILTVISIVKTLVREKEMLLNEFMKVMDIVKYEFFDGMHWYLMWKPFSPEYEYLYGYHILSYLLNITILFLLSNYIEAVNPFGYGIPQSLYYFILPSYWFPSFSRKNMSEFHIEDSTQLGTGEGSSTDIVENETQSDRTVSIEEDEKEDSKPLVVIKNLTKVYEFNLLTKIKNLFIGNSSKKEALNEISLKLYENKITVILGHNGSGKTTIFSILCGIIPPTSGTIFIDGYDIRTHIDEIRKNFGFCPQHNILIDTFTVMEHLIFFCKLKGSEFDKDEAMRLLEGLKMDFKVNSYAGKLSGGQKRKLCLAIALIGNSKFVILDEPSSGLDPSSRHDIWSLIRKEKKDRTILLTTHYMEEADVLGDKICILANGELLCTGSSMYLKRAYGKGYEVTVVHNKTVLKKNMVKENNDNLLQFFQTYFPDVECSSAIGEEVKFVISRKYKSEFSGFFKALEEMMNYYNVFSFGVSVTTLEEVFLKRFIFVYRNIGYIFISIIMPILILLFLSIINVEKLIQLGSLNLEMKEKPAFKINSLDYYKNYFTNPYILFDKNSFSNDMSKMIKKLHPNVNQMFTSVPATDSNSSIFFPLIKKLTKRVTYFFTPIGFSSCDKNVILPASESDISKKITIYNGLFNEMMIHSKPLALNFIDTYLLRKETGNERLTITTINHPLPTISQPDRSTYFEIKEGTQGVVKKYLLPLAIVVSSVTIFLLREKCGNSRRLQMLAGIKYTTYYLTTFVWDYLHYIVIAVCVIICMKYNDIQPFTKKGTDILTVLFLMILFGMSGILFNYILHYFFNSTSQGFLVALVINYVIPLVLELFITFGELLMLAWNGQNRYKCINANCNNPNILDMVCCKKSKNSLYVNYILINPTKKGLLLEVLIFCLQIMFYIGVLHGIEIGFFRKYNIFKGKDICDKEDYVGSSSKSKHGTKCDDEDYDIKCIKKYVNTEDPSKHSIIVNDVKKCFRKVQAVRGITFYVDPKQCFGLLGVNGAGKTSTFKMLSGECFYCKGEVFIDGVNLKCEWNNINSSIGYCPQIDATIMEMTCEEILYMYGRIYGMEEEDIRNATETIIDVLDIKIHCKKQIKNLSGGNKRKVSIAIAVISMPEILLLDEPTAGVDPISKRLAWNILSIIRDIDSAIVLTTHSMNECEAICTSLAIMIDGKFKCYGSTQALKSKYGSIFNLLVGLKDYSMNNDIIKKISEVFPDALLVENHSTKLHFKLPKRQDTKYSDIFESLEGLVEPFKILDYNLSQTTLEEVFIQFSKSNN</sequence>
<reference evidence="10" key="1">
    <citation type="submission" date="2017-02" db="UniProtKB">
        <authorList>
            <consortium name="WormBaseParasite"/>
        </authorList>
    </citation>
    <scope>IDENTIFICATION</scope>
</reference>
<dbReference type="InterPro" id="IPR027417">
    <property type="entry name" value="P-loop_NTPase"/>
</dbReference>
<keyword evidence="2 7" id="KW-0812">Transmembrane</keyword>
<evidence type="ECO:0000256" key="7">
    <source>
        <dbReference type="SAM" id="Phobius"/>
    </source>
</evidence>
<dbReference type="SUPFAM" id="SSF52540">
    <property type="entry name" value="P-loop containing nucleoside triphosphate hydrolases"/>
    <property type="match status" value="2"/>
</dbReference>
<evidence type="ECO:0000256" key="1">
    <source>
        <dbReference type="ARBA" id="ARBA00004141"/>
    </source>
</evidence>
<dbReference type="FunFam" id="3.40.50.300:FF:000933">
    <property type="entry name" value="ABC transporter A family member 7"/>
    <property type="match status" value="1"/>
</dbReference>
<evidence type="ECO:0000256" key="3">
    <source>
        <dbReference type="ARBA" id="ARBA00022741"/>
    </source>
</evidence>
<keyword evidence="5 7" id="KW-1133">Transmembrane helix</keyword>
<dbReference type="InterPro" id="IPR013525">
    <property type="entry name" value="ABC2_TM"/>
</dbReference>
<dbReference type="PROSITE" id="PS50893">
    <property type="entry name" value="ABC_TRANSPORTER_2"/>
    <property type="match status" value="2"/>
</dbReference>
<dbReference type="GO" id="GO:0016887">
    <property type="term" value="F:ATP hydrolysis activity"/>
    <property type="evidence" value="ECO:0007669"/>
    <property type="project" value="InterPro"/>
</dbReference>
<dbReference type="InterPro" id="IPR056264">
    <property type="entry name" value="R2_ABCA1-4-like"/>
</dbReference>
<feature type="domain" description="ABC transporter" evidence="8">
    <location>
        <begin position="382"/>
        <end position="610"/>
    </location>
</feature>
<evidence type="ECO:0000256" key="2">
    <source>
        <dbReference type="ARBA" id="ARBA00022692"/>
    </source>
</evidence>
<dbReference type="InterPro" id="IPR026082">
    <property type="entry name" value="ABCA"/>
</dbReference>
<evidence type="ECO:0000313" key="9">
    <source>
        <dbReference type="Proteomes" id="UP000038045"/>
    </source>
</evidence>
<dbReference type="CDD" id="cd03263">
    <property type="entry name" value="ABC_subfamily_A"/>
    <property type="match status" value="2"/>
</dbReference>
<keyword evidence="9" id="KW-1185">Reference proteome</keyword>
<dbReference type="GO" id="GO:0005319">
    <property type="term" value="F:lipid transporter activity"/>
    <property type="evidence" value="ECO:0007669"/>
    <property type="project" value="TreeGrafter"/>
</dbReference>
<dbReference type="STRING" id="131310.A0A0N4Z6E9"/>
<dbReference type="Pfam" id="PF23321">
    <property type="entry name" value="R1_ABCA1"/>
    <property type="match status" value="1"/>
</dbReference>
<evidence type="ECO:0000313" key="10">
    <source>
        <dbReference type="WBParaSite" id="PTRK_0000275600.1"/>
    </source>
</evidence>
<dbReference type="Pfam" id="PF00005">
    <property type="entry name" value="ABC_tran"/>
    <property type="match status" value="2"/>
</dbReference>
<keyword evidence="3" id="KW-0547">Nucleotide-binding</keyword>
<feature type="transmembrane region" description="Helical" evidence="7">
    <location>
        <begin position="984"/>
        <end position="1004"/>
    </location>
</feature>
<evidence type="ECO:0000259" key="8">
    <source>
        <dbReference type="PROSITE" id="PS50893"/>
    </source>
</evidence>
<feature type="transmembrane region" description="Helical" evidence="7">
    <location>
        <begin position="909"/>
        <end position="925"/>
    </location>
</feature>
<keyword evidence="4" id="KW-0067">ATP-binding</keyword>
<feature type="transmembrane region" description="Helical" evidence="7">
    <location>
        <begin position="1016"/>
        <end position="1036"/>
    </location>
</feature>
<dbReference type="InterPro" id="IPR017871">
    <property type="entry name" value="ABC_transporter-like_CS"/>
</dbReference>
<dbReference type="InterPro" id="IPR003593">
    <property type="entry name" value="AAA+_ATPase"/>
</dbReference>
<evidence type="ECO:0000256" key="5">
    <source>
        <dbReference type="ARBA" id="ARBA00022989"/>
    </source>
</evidence>
<dbReference type="Proteomes" id="UP000038045">
    <property type="component" value="Unplaced"/>
</dbReference>
<feature type="transmembrane region" description="Helical" evidence="7">
    <location>
        <begin position="702"/>
        <end position="722"/>
    </location>
</feature>
<evidence type="ECO:0000256" key="4">
    <source>
        <dbReference type="ARBA" id="ARBA00022840"/>
    </source>
</evidence>
<evidence type="ECO:0000256" key="6">
    <source>
        <dbReference type="ARBA" id="ARBA00023136"/>
    </source>
</evidence>
<dbReference type="InterPro" id="IPR003439">
    <property type="entry name" value="ABC_transporter-like_ATP-bd"/>
</dbReference>
<dbReference type="Pfam" id="PF12698">
    <property type="entry name" value="ABC2_membrane_3"/>
    <property type="match status" value="1"/>
</dbReference>